<name>A0A9X1U4K2_9FLAO</name>
<gene>
    <name evidence="3" type="ORF">K8344_12165</name>
</gene>
<evidence type="ECO:0000313" key="4">
    <source>
        <dbReference type="Proteomes" id="UP001139462"/>
    </source>
</evidence>
<dbReference type="Pfam" id="PF00582">
    <property type="entry name" value="Usp"/>
    <property type="match status" value="1"/>
</dbReference>
<dbReference type="PRINTS" id="PR01438">
    <property type="entry name" value="UNVRSLSTRESS"/>
</dbReference>
<accession>A0A9X1U4K2</accession>
<organism evidence="3 4">
    <name type="scientific">Aequorivita xiaoshiensis</name>
    <dbReference type="NCBI Taxonomy" id="2874476"/>
    <lineage>
        <taxon>Bacteria</taxon>
        <taxon>Pseudomonadati</taxon>
        <taxon>Bacteroidota</taxon>
        <taxon>Flavobacteriia</taxon>
        <taxon>Flavobacteriales</taxon>
        <taxon>Flavobacteriaceae</taxon>
        <taxon>Aequorivita</taxon>
    </lineage>
</organism>
<reference evidence="3" key="1">
    <citation type="submission" date="2021-09" db="EMBL/GenBank/DDBJ databases">
        <title>Genome of Aequorivita sp. strain F64183.</title>
        <authorList>
            <person name="Wang Y."/>
        </authorList>
    </citation>
    <scope>NUCLEOTIDE SEQUENCE</scope>
    <source>
        <strain evidence="3">F64183</strain>
    </source>
</reference>
<sequence length="275" mass="30777">MKNILLPTDFSKNSKNAIEYSLKLFEGETVTFHILNSQKPTGYMTADVLYGAAGDSVYDGILNDNKKELEKLIRYCETQSEGENFTFVPKIDFDNIVDAVNQAVSLNNIELIIMGTNGATGAEEVVFGSNTLKLIRKANCPVLAIPEGYVYNKIESVLLSVNSQYELKTDGLAVVLDIIRKHDATLKILNIEENNVEVDPPNGNNFDQLKDINIERFCIRKIPSAVAIDAFTQLIPVQLHAMFVERKSLLDRFIYGSETSKISYSSKVPLLIFRK</sequence>
<dbReference type="InterPro" id="IPR006015">
    <property type="entry name" value="Universal_stress_UspA"/>
</dbReference>
<dbReference type="PANTHER" id="PTHR46268:SF6">
    <property type="entry name" value="UNIVERSAL STRESS PROTEIN UP12"/>
    <property type="match status" value="1"/>
</dbReference>
<evidence type="ECO:0000259" key="2">
    <source>
        <dbReference type="Pfam" id="PF00582"/>
    </source>
</evidence>
<dbReference type="AlphaFoldDB" id="A0A9X1U4K2"/>
<keyword evidence="4" id="KW-1185">Reference proteome</keyword>
<comment type="similarity">
    <text evidence="1">Belongs to the universal stress protein A family.</text>
</comment>
<comment type="caution">
    <text evidence="3">The sequence shown here is derived from an EMBL/GenBank/DDBJ whole genome shotgun (WGS) entry which is preliminary data.</text>
</comment>
<dbReference type="Proteomes" id="UP001139462">
    <property type="component" value="Unassembled WGS sequence"/>
</dbReference>
<dbReference type="CDD" id="cd00293">
    <property type="entry name" value="USP-like"/>
    <property type="match status" value="1"/>
</dbReference>
<proteinExistence type="inferred from homology"/>
<dbReference type="Gene3D" id="3.40.50.12370">
    <property type="match status" value="1"/>
</dbReference>
<evidence type="ECO:0000256" key="1">
    <source>
        <dbReference type="ARBA" id="ARBA00008791"/>
    </source>
</evidence>
<evidence type="ECO:0000313" key="3">
    <source>
        <dbReference type="EMBL" id="MCG2431879.1"/>
    </source>
</evidence>
<dbReference type="SUPFAM" id="SSF52402">
    <property type="entry name" value="Adenine nucleotide alpha hydrolases-like"/>
    <property type="match status" value="1"/>
</dbReference>
<dbReference type="EMBL" id="JAIRBB010000013">
    <property type="protein sequence ID" value="MCG2431879.1"/>
    <property type="molecule type" value="Genomic_DNA"/>
</dbReference>
<dbReference type="PANTHER" id="PTHR46268">
    <property type="entry name" value="STRESS RESPONSE PROTEIN NHAX"/>
    <property type="match status" value="1"/>
</dbReference>
<dbReference type="InterPro" id="IPR006016">
    <property type="entry name" value="UspA"/>
</dbReference>
<feature type="domain" description="UspA" evidence="2">
    <location>
        <begin position="1"/>
        <end position="146"/>
    </location>
</feature>
<dbReference type="RefSeq" id="WP_237608958.1">
    <property type="nucleotide sequence ID" value="NZ_JAIRBB010000013.1"/>
</dbReference>
<protein>
    <submittedName>
        <fullName evidence="3">Universal stress protein</fullName>
    </submittedName>
</protein>